<dbReference type="AlphaFoldDB" id="A0A073J1X7"/>
<dbReference type="InterPro" id="IPR011008">
    <property type="entry name" value="Dimeric_a/b-barrel"/>
</dbReference>
<dbReference type="GeneID" id="68869111"/>
<evidence type="ECO:0008006" key="3">
    <source>
        <dbReference type="Google" id="ProtNLM"/>
    </source>
</evidence>
<dbReference type="Proteomes" id="UP000027746">
    <property type="component" value="Unassembled WGS sequence"/>
</dbReference>
<gene>
    <name evidence="1" type="ORF">SUH3_14545</name>
</gene>
<dbReference type="OrthoDB" id="1453400at2"/>
<dbReference type="SUPFAM" id="SSF54909">
    <property type="entry name" value="Dimeric alpha+beta barrel"/>
    <property type="match status" value="1"/>
</dbReference>
<organism evidence="1 2">
    <name type="scientific">Pseudosulfitobacter pseudonitzschiae</name>
    <dbReference type="NCBI Taxonomy" id="1402135"/>
    <lineage>
        <taxon>Bacteria</taxon>
        <taxon>Pseudomonadati</taxon>
        <taxon>Pseudomonadota</taxon>
        <taxon>Alphaproteobacteria</taxon>
        <taxon>Rhodobacterales</taxon>
        <taxon>Roseobacteraceae</taxon>
        <taxon>Pseudosulfitobacter</taxon>
    </lineage>
</organism>
<name>A0A073J1X7_9RHOB</name>
<keyword evidence="2" id="KW-1185">Reference proteome</keyword>
<dbReference type="RefSeq" id="WP_037924015.1">
    <property type="nucleotide sequence ID" value="NZ_CP054599.1"/>
</dbReference>
<sequence length="101" mass="10869">MTKHIIETVTFRLKDGVKPADFAKSATAMNAYVSGCTGFIARRLSYNADGLWIEHIEWQDMDAAKAAAAGIGAPEGNRPFLSAIDGPTVTMTHTELEVSVN</sequence>
<comment type="caution">
    <text evidence="1">The sequence shown here is derived from an EMBL/GenBank/DDBJ whole genome shotgun (WGS) entry which is preliminary data.</text>
</comment>
<evidence type="ECO:0000313" key="1">
    <source>
        <dbReference type="EMBL" id="KEJ96573.1"/>
    </source>
</evidence>
<reference evidence="1 2" key="1">
    <citation type="submission" date="2014-01" db="EMBL/GenBank/DDBJ databases">
        <title>Sulfitobacter sp. H3 (MCCC 1A00686) Genome Sequencing.</title>
        <authorList>
            <person name="Lai Q."/>
            <person name="Hong Z."/>
        </authorList>
    </citation>
    <scope>NUCLEOTIDE SEQUENCE [LARGE SCALE GENOMIC DNA]</scope>
    <source>
        <strain evidence="1 2">H3</strain>
    </source>
</reference>
<evidence type="ECO:0000313" key="2">
    <source>
        <dbReference type="Proteomes" id="UP000027746"/>
    </source>
</evidence>
<proteinExistence type="predicted"/>
<protein>
    <recommendedName>
        <fullName evidence="3">Antibiotic biosynthesis monooxygenase</fullName>
    </recommendedName>
</protein>
<dbReference type="EMBL" id="JAMD01000003">
    <property type="protein sequence ID" value="KEJ96573.1"/>
    <property type="molecule type" value="Genomic_DNA"/>
</dbReference>
<accession>A0A073J1X7</accession>